<dbReference type="Pfam" id="PF13649">
    <property type="entry name" value="Methyltransf_25"/>
    <property type="match status" value="1"/>
</dbReference>
<keyword evidence="2" id="KW-0489">Methyltransferase</keyword>
<reference evidence="2" key="3">
    <citation type="submission" date="2020-02" db="EMBL/GenBank/DDBJ databases">
        <authorList>
            <person name="Sarangi A.N."/>
            <person name="Ghosh S."/>
            <person name="Mukherjee M."/>
            <person name="Tripathy S."/>
        </authorList>
    </citation>
    <scope>NUCLEOTIDE SEQUENCE</scope>
    <source>
        <strain evidence="2">BDU141951</strain>
    </source>
</reference>
<proteinExistence type="predicted"/>
<reference evidence="2" key="1">
    <citation type="submission" date="2014-11" db="EMBL/GenBank/DDBJ databases">
        <authorList>
            <person name="Malar M.C."/>
            <person name="Sen D."/>
            <person name="Tripathy S."/>
        </authorList>
    </citation>
    <scope>NUCLEOTIDE SEQUENCE</scope>
    <source>
        <strain evidence="2">BDU141951</strain>
    </source>
</reference>
<evidence type="ECO:0000313" key="2">
    <source>
        <dbReference type="EMBL" id="NEV69016.1"/>
    </source>
</evidence>
<dbReference type="GO" id="GO:0008168">
    <property type="term" value="F:methyltransferase activity"/>
    <property type="evidence" value="ECO:0007669"/>
    <property type="project" value="UniProtKB-KW"/>
</dbReference>
<dbReference type="InterPro" id="IPR041698">
    <property type="entry name" value="Methyltransf_25"/>
</dbReference>
<sequence length="201" mass="22122">MDKRTFFDRWAPIYDGLLPSVFYQAVHVRLLEYVDLPEAAYVLDVGCGTGKLLHRLAQRSPTLSGVGLDLSPGMLAQARKQTQEGDRLQFIEGNVTEAAFAAQSFDAVFCCISFLHYPDPLAALRAIAPLLKPTGHFYLADFTPPAWMGQDITHRGITPAGVTFYTAAARATLGEQAGLQCDRHEYLLGPVMMTQFSPQLT</sequence>
<keyword evidence="2" id="KW-0808">Transferase</keyword>
<dbReference type="SUPFAM" id="SSF53335">
    <property type="entry name" value="S-adenosyl-L-methionine-dependent methyltransferases"/>
    <property type="match status" value="1"/>
</dbReference>
<accession>A0A0C1YIN6</accession>
<feature type="domain" description="Methyltransferase" evidence="1">
    <location>
        <begin position="42"/>
        <end position="135"/>
    </location>
</feature>
<dbReference type="GO" id="GO:0032259">
    <property type="term" value="P:methylation"/>
    <property type="evidence" value="ECO:0007669"/>
    <property type="project" value="UniProtKB-KW"/>
</dbReference>
<evidence type="ECO:0000259" key="1">
    <source>
        <dbReference type="Pfam" id="PF13649"/>
    </source>
</evidence>
<reference evidence="2" key="2">
    <citation type="journal article" date="2015" name="Genome Announc.">
        <title>Draft Genome Sequence of Filamentous Marine Cyanobacterium Lyngbya confervoides Strain BDU141951.</title>
        <authorList>
            <person name="Chandrababunaidu M.M."/>
            <person name="Sen D."/>
            <person name="Tripathy S."/>
        </authorList>
    </citation>
    <scope>NUCLEOTIDE SEQUENCE</scope>
    <source>
        <strain evidence="2">BDU141951</strain>
    </source>
</reference>
<gene>
    <name evidence="2" type="ORF">QQ91_018105</name>
</gene>
<name>A0A0C1YIN6_9CYAN</name>
<dbReference type="CDD" id="cd02440">
    <property type="entry name" value="AdoMet_MTases"/>
    <property type="match status" value="1"/>
</dbReference>
<comment type="caution">
    <text evidence="2">The sequence shown here is derived from an EMBL/GenBank/DDBJ whole genome shotgun (WGS) entry which is preliminary data.</text>
</comment>
<dbReference type="PANTHER" id="PTHR42912">
    <property type="entry name" value="METHYLTRANSFERASE"/>
    <property type="match status" value="1"/>
</dbReference>
<protein>
    <submittedName>
        <fullName evidence="2">Class I SAM-dependent methyltransferase</fullName>
    </submittedName>
</protein>
<dbReference type="EMBL" id="JTHE02000003">
    <property type="protein sequence ID" value="NEV69016.1"/>
    <property type="molecule type" value="Genomic_DNA"/>
</dbReference>
<dbReference type="InterPro" id="IPR029063">
    <property type="entry name" value="SAM-dependent_MTases_sf"/>
</dbReference>
<dbReference type="Gene3D" id="3.40.50.150">
    <property type="entry name" value="Vaccinia Virus protein VP39"/>
    <property type="match status" value="1"/>
</dbReference>
<dbReference type="InterPro" id="IPR050508">
    <property type="entry name" value="Methyltransf_Superfamily"/>
</dbReference>
<organism evidence="2">
    <name type="scientific">Lyngbya confervoides BDU141951</name>
    <dbReference type="NCBI Taxonomy" id="1574623"/>
    <lineage>
        <taxon>Bacteria</taxon>
        <taxon>Bacillati</taxon>
        <taxon>Cyanobacteriota</taxon>
        <taxon>Cyanophyceae</taxon>
        <taxon>Oscillatoriophycideae</taxon>
        <taxon>Oscillatoriales</taxon>
        <taxon>Microcoleaceae</taxon>
        <taxon>Lyngbya</taxon>
    </lineage>
</organism>
<dbReference type="AlphaFoldDB" id="A0A0C1YIN6"/>